<keyword evidence="2" id="KW-0238">DNA-binding</keyword>
<dbReference type="InterPro" id="IPR016032">
    <property type="entry name" value="Sig_transdc_resp-reg_C-effctor"/>
</dbReference>
<dbReference type="Gene3D" id="1.10.10.10">
    <property type="entry name" value="Winged helix-like DNA-binding domain superfamily/Winged helix DNA-binding domain"/>
    <property type="match status" value="1"/>
</dbReference>
<keyword evidence="4" id="KW-0472">Membrane</keyword>
<dbReference type="GO" id="GO:0006355">
    <property type="term" value="P:regulation of DNA-templated transcription"/>
    <property type="evidence" value="ECO:0007669"/>
    <property type="project" value="InterPro"/>
</dbReference>
<dbReference type="SUPFAM" id="SSF46894">
    <property type="entry name" value="C-terminal effector domain of the bipartite response regulators"/>
    <property type="match status" value="1"/>
</dbReference>
<dbReference type="AlphaFoldDB" id="A0A951MIU4"/>
<reference evidence="6 7" key="1">
    <citation type="journal article" date="2020" name="Syst. Appl. Microbiol.">
        <title>Arthrospiribacter ruber gen. nov., sp. nov., a novel bacterium isolated from Arthrospira cultures.</title>
        <authorList>
            <person name="Waleron M."/>
            <person name="Misztak A."/>
            <person name="Waleron M.M."/>
            <person name="Furmaniak M."/>
            <person name="Mrozik A."/>
            <person name="Waleron K."/>
        </authorList>
    </citation>
    <scope>NUCLEOTIDE SEQUENCE [LARGE SCALE GENOMIC DNA]</scope>
    <source>
        <strain evidence="6 7">DPMB0001</strain>
    </source>
</reference>
<keyword evidence="4" id="KW-0812">Transmembrane</keyword>
<dbReference type="PROSITE" id="PS50043">
    <property type="entry name" value="HTH_LUXR_2"/>
    <property type="match status" value="1"/>
</dbReference>
<evidence type="ECO:0000256" key="4">
    <source>
        <dbReference type="SAM" id="Phobius"/>
    </source>
</evidence>
<dbReference type="PANTHER" id="PTHR44688">
    <property type="entry name" value="DNA-BINDING TRANSCRIPTIONAL ACTIVATOR DEVR_DOSR"/>
    <property type="match status" value="1"/>
</dbReference>
<evidence type="ECO:0000313" key="7">
    <source>
        <dbReference type="Proteomes" id="UP000727490"/>
    </source>
</evidence>
<feature type="domain" description="HTH luxR-type" evidence="5">
    <location>
        <begin position="299"/>
        <end position="362"/>
    </location>
</feature>
<comment type="caution">
    <text evidence="6">The sequence shown here is derived from an EMBL/GenBank/DDBJ whole genome shotgun (WGS) entry which is preliminary data.</text>
</comment>
<dbReference type="CDD" id="cd06170">
    <property type="entry name" value="LuxR_C_like"/>
    <property type="match status" value="1"/>
</dbReference>
<gene>
    <name evidence="6" type="ORF">EGN73_22070</name>
</gene>
<dbReference type="Pfam" id="PF00196">
    <property type="entry name" value="GerE"/>
    <property type="match status" value="1"/>
</dbReference>
<dbReference type="EMBL" id="RPHB01000017">
    <property type="protein sequence ID" value="MBW3470470.1"/>
    <property type="molecule type" value="Genomic_DNA"/>
</dbReference>
<evidence type="ECO:0000256" key="3">
    <source>
        <dbReference type="ARBA" id="ARBA00023163"/>
    </source>
</evidence>
<keyword evidence="1" id="KW-0805">Transcription regulation</keyword>
<name>A0A951MIU4_9BACT</name>
<protein>
    <submittedName>
        <fullName evidence="6">LuxR family transcriptional regulator</fullName>
    </submittedName>
</protein>
<proteinExistence type="predicted"/>
<dbReference type="InterPro" id="IPR036388">
    <property type="entry name" value="WH-like_DNA-bd_sf"/>
</dbReference>
<dbReference type="SMART" id="SM00421">
    <property type="entry name" value="HTH_LUXR"/>
    <property type="match status" value="1"/>
</dbReference>
<feature type="transmembrane region" description="Helical" evidence="4">
    <location>
        <begin position="274"/>
        <end position="295"/>
    </location>
</feature>
<evidence type="ECO:0000256" key="1">
    <source>
        <dbReference type="ARBA" id="ARBA00023015"/>
    </source>
</evidence>
<accession>A0A951MIU4</accession>
<organism evidence="6 7">
    <name type="scientific">Arthrospiribacter ruber</name>
    <dbReference type="NCBI Taxonomy" id="2487934"/>
    <lineage>
        <taxon>Bacteria</taxon>
        <taxon>Pseudomonadati</taxon>
        <taxon>Bacteroidota</taxon>
        <taxon>Cytophagia</taxon>
        <taxon>Cytophagales</taxon>
        <taxon>Cyclobacteriaceae</taxon>
        <taxon>Arthrospiribacter</taxon>
    </lineage>
</organism>
<dbReference type="GO" id="GO:0003677">
    <property type="term" value="F:DNA binding"/>
    <property type="evidence" value="ECO:0007669"/>
    <property type="project" value="UniProtKB-KW"/>
</dbReference>
<keyword evidence="4" id="KW-1133">Transmembrane helix</keyword>
<dbReference type="PRINTS" id="PR00038">
    <property type="entry name" value="HTHLUXR"/>
</dbReference>
<keyword evidence="7" id="KW-1185">Reference proteome</keyword>
<sequence>MQMLAIGKSESHQNNQREMSTFLLADTLNLPQMSKVLRIRFVLVILLWSWQHDAFPKDPGKISGTLLLDDTWERKVFLSLVESFEKEFTFSNSFILATTELDSLGNFEIPLENVSTDWSMLRLHVVKKGFAPKYLVIGSNEENYVLIIAKRDSEIRLFNTEGMPVFENKVIEGAPYMETFDYISRLAEYPNAIDYESSLVEKEFIEDVVAEKLKAVADTSSNPLVSLYALYKTDFLSDYQKDPDFYKAYLAKMKNESDSYFDPFRRQFPISNSFPWILVLTITLVGTLFLVGLYISHKRKPKLGKLSVQERRILDLLQQGMSNQEISDACNIELSTTKSHVGSIYSKLKIKSRKQALDIKIK</sequence>
<evidence type="ECO:0000313" key="6">
    <source>
        <dbReference type="EMBL" id="MBW3470470.1"/>
    </source>
</evidence>
<keyword evidence="3" id="KW-0804">Transcription</keyword>
<evidence type="ECO:0000259" key="5">
    <source>
        <dbReference type="PROSITE" id="PS50043"/>
    </source>
</evidence>
<dbReference type="Proteomes" id="UP000727490">
    <property type="component" value="Unassembled WGS sequence"/>
</dbReference>
<evidence type="ECO:0000256" key="2">
    <source>
        <dbReference type="ARBA" id="ARBA00023125"/>
    </source>
</evidence>
<dbReference type="PANTHER" id="PTHR44688:SF16">
    <property type="entry name" value="DNA-BINDING TRANSCRIPTIONAL ACTIVATOR DEVR_DOSR"/>
    <property type="match status" value="1"/>
</dbReference>
<dbReference type="InterPro" id="IPR000792">
    <property type="entry name" value="Tscrpt_reg_LuxR_C"/>
</dbReference>